<dbReference type="InterPro" id="IPR036392">
    <property type="entry name" value="PLAT/LH2_dom_sf"/>
</dbReference>
<comment type="caution">
    <text evidence="1">Lacks conserved residue(s) required for the propagation of feature annotation.</text>
</comment>
<evidence type="ECO:0000313" key="4">
    <source>
        <dbReference type="Proteomes" id="UP000233556"/>
    </source>
</evidence>
<evidence type="ECO:0000259" key="2">
    <source>
        <dbReference type="PROSITE" id="PS50095"/>
    </source>
</evidence>
<dbReference type="Proteomes" id="UP000233556">
    <property type="component" value="Unassembled WGS sequence"/>
</dbReference>
<sequence length="116" mass="13082">MIKPLFVAVIPYHITVTTGTEFDSSTDSRVFIIIMGPQKVETERLWLDLPEWKDEFADGSVEKFFVWGLDVGEIKKVETAVAAERHRYDQKSSALVCISKPLLVQSLSPLQAQSKV</sequence>
<dbReference type="SUPFAM" id="SSF49723">
    <property type="entry name" value="Lipase/lipooxygenase domain (PLAT/LH2 domain)"/>
    <property type="match status" value="1"/>
</dbReference>
<accession>A0A2I0T1L4</accession>
<name>A0A2I0T1L4_LIMLA</name>
<dbReference type="EMBL" id="KZ525071">
    <property type="protein sequence ID" value="PKU27696.1"/>
    <property type="molecule type" value="Genomic_DNA"/>
</dbReference>
<evidence type="ECO:0000313" key="3">
    <source>
        <dbReference type="EMBL" id="PKU27696.1"/>
    </source>
</evidence>
<dbReference type="AlphaFoldDB" id="A0A2I0T1L4"/>
<dbReference type="OrthoDB" id="5322100at2759"/>
<dbReference type="Gene3D" id="2.40.180.10">
    <property type="entry name" value="Catalase core domain"/>
    <property type="match status" value="1"/>
</dbReference>
<dbReference type="InterPro" id="IPR001024">
    <property type="entry name" value="PLAT/LH2_dom"/>
</dbReference>
<reference evidence="4" key="2">
    <citation type="submission" date="2017-12" db="EMBL/GenBank/DDBJ databases">
        <title>Genome sequence of the Bar-tailed Godwit (Limosa lapponica baueri).</title>
        <authorList>
            <person name="Lima N.C.B."/>
            <person name="Parody-Merino A.M."/>
            <person name="Battley P.F."/>
            <person name="Fidler A.E."/>
            <person name="Prosdocimi F."/>
        </authorList>
    </citation>
    <scope>NUCLEOTIDE SEQUENCE [LARGE SCALE GENOMIC DNA]</scope>
</reference>
<gene>
    <name evidence="3" type="ORF">llap_22000</name>
</gene>
<evidence type="ECO:0000256" key="1">
    <source>
        <dbReference type="PROSITE-ProRule" id="PRU00152"/>
    </source>
</evidence>
<protein>
    <recommendedName>
        <fullName evidence="2">PLAT domain-containing protein</fullName>
    </recommendedName>
</protein>
<dbReference type="PROSITE" id="PS50095">
    <property type="entry name" value="PLAT"/>
    <property type="match status" value="1"/>
</dbReference>
<feature type="domain" description="PLAT" evidence="2">
    <location>
        <begin position="10"/>
        <end position="116"/>
    </location>
</feature>
<proteinExistence type="predicted"/>
<reference evidence="4" key="1">
    <citation type="submission" date="2017-11" db="EMBL/GenBank/DDBJ databases">
        <authorList>
            <person name="Lima N.C."/>
            <person name="Parody-Merino A.M."/>
            <person name="Battley P.F."/>
            <person name="Fidler A.E."/>
            <person name="Prosdocimi F."/>
        </authorList>
    </citation>
    <scope>NUCLEOTIDE SEQUENCE [LARGE SCALE GENOMIC DNA]</scope>
</reference>
<keyword evidence="4" id="KW-1185">Reference proteome</keyword>
<organism evidence="3 4">
    <name type="scientific">Limosa lapponica baueri</name>
    <dbReference type="NCBI Taxonomy" id="1758121"/>
    <lineage>
        <taxon>Eukaryota</taxon>
        <taxon>Metazoa</taxon>
        <taxon>Chordata</taxon>
        <taxon>Craniata</taxon>
        <taxon>Vertebrata</taxon>
        <taxon>Euteleostomi</taxon>
        <taxon>Archelosauria</taxon>
        <taxon>Archosauria</taxon>
        <taxon>Dinosauria</taxon>
        <taxon>Saurischia</taxon>
        <taxon>Theropoda</taxon>
        <taxon>Coelurosauria</taxon>
        <taxon>Aves</taxon>
        <taxon>Neognathae</taxon>
        <taxon>Neoaves</taxon>
        <taxon>Charadriiformes</taxon>
        <taxon>Scolopacidae</taxon>
        <taxon>Limosa</taxon>
    </lineage>
</organism>